<feature type="region of interest" description="Disordered" evidence="1">
    <location>
        <begin position="43"/>
        <end position="100"/>
    </location>
</feature>
<organism evidence="2 3">
    <name type="scientific">Kribbella turkmenica</name>
    <dbReference type="NCBI Taxonomy" id="2530375"/>
    <lineage>
        <taxon>Bacteria</taxon>
        <taxon>Bacillati</taxon>
        <taxon>Actinomycetota</taxon>
        <taxon>Actinomycetes</taxon>
        <taxon>Propionibacteriales</taxon>
        <taxon>Kribbellaceae</taxon>
        <taxon>Kribbella</taxon>
    </lineage>
</organism>
<protein>
    <submittedName>
        <fullName evidence="2">Uncharacterized protein</fullName>
    </submittedName>
</protein>
<comment type="caution">
    <text evidence="2">The sequence shown here is derived from an EMBL/GenBank/DDBJ whole genome shotgun (WGS) entry which is preliminary data.</text>
</comment>
<dbReference type="EMBL" id="SMKR01000167">
    <property type="protein sequence ID" value="TDD16781.1"/>
    <property type="molecule type" value="Genomic_DNA"/>
</dbReference>
<gene>
    <name evidence="2" type="ORF">E1218_29060</name>
</gene>
<accession>A0A4R4WES9</accession>
<proteinExistence type="predicted"/>
<evidence type="ECO:0000256" key="1">
    <source>
        <dbReference type="SAM" id="MobiDB-lite"/>
    </source>
</evidence>
<keyword evidence="3" id="KW-1185">Reference proteome</keyword>
<evidence type="ECO:0000313" key="2">
    <source>
        <dbReference type="EMBL" id="TDD16781.1"/>
    </source>
</evidence>
<reference evidence="2 3" key="1">
    <citation type="submission" date="2019-02" db="EMBL/GenBank/DDBJ databases">
        <title>Draft genome sequences of novel Actinobacteria.</title>
        <authorList>
            <person name="Sahin N."/>
            <person name="Ay H."/>
            <person name="Saygin H."/>
        </authorList>
    </citation>
    <scope>NUCLEOTIDE SEQUENCE [LARGE SCALE GENOMIC DNA]</scope>
    <source>
        <strain evidence="2 3">16K104</strain>
    </source>
</reference>
<feature type="compositionally biased region" description="Basic residues" evidence="1">
    <location>
        <begin position="52"/>
        <end position="72"/>
    </location>
</feature>
<sequence>MTAASPPAVRRLVLATLVNTPGNGLYFAVGALYLTRAAGTLVDRRAPGAELRRRRPPAPHRPRLSHRRHSRPGSRPPPPDVDGGIRRPAAGAGRVGFGRR</sequence>
<name>A0A4R4WES9_9ACTN</name>
<dbReference type="OrthoDB" id="3865324at2"/>
<evidence type="ECO:0000313" key="3">
    <source>
        <dbReference type="Proteomes" id="UP000295172"/>
    </source>
</evidence>
<dbReference type="Proteomes" id="UP000295172">
    <property type="component" value="Unassembled WGS sequence"/>
</dbReference>
<dbReference type="AlphaFoldDB" id="A0A4R4WES9"/>